<dbReference type="EC" id="2.6.1.11" evidence="5"/>
<dbReference type="InterPro" id="IPR050103">
    <property type="entry name" value="Class-III_PLP-dep_AT"/>
</dbReference>
<comment type="subcellular location">
    <subcellularLocation>
        <location evidence="5">Cytoplasm</location>
    </subcellularLocation>
</comment>
<accession>A0A160T4V0</accession>
<dbReference type="NCBIfam" id="TIGR00707">
    <property type="entry name" value="argD"/>
    <property type="match status" value="1"/>
</dbReference>
<dbReference type="PANTHER" id="PTHR11986:SF79">
    <property type="entry name" value="ACETYLORNITHINE AMINOTRANSFERASE, MITOCHONDRIAL"/>
    <property type="match status" value="1"/>
</dbReference>
<dbReference type="OrthoDB" id="9807885at2"/>
<evidence type="ECO:0000313" key="6">
    <source>
        <dbReference type="EMBL" id="CUS04822.2"/>
    </source>
</evidence>
<dbReference type="Gene3D" id="3.40.640.10">
    <property type="entry name" value="Type I PLP-dependent aspartate aminotransferase-like (Major domain)"/>
    <property type="match status" value="1"/>
</dbReference>
<keyword evidence="7" id="KW-1185">Reference proteome</keyword>
<dbReference type="HAMAP" id="MF_01107">
    <property type="entry name" value="ArgD_aminotrans_3"/>
    <property type="match status" value="1"/>
</dbReference>
<evidence type="ECO:0000313" key="7">
    <source>
        <dbReference type="Proteomes" id="UP000215027"/>
    </source>
</evidence>
<dbReference type="Proteomes" id="UP000215027">
    <property type="component" value="Chromosome I"/>
</dbReference>
<keyword evidence="2 5" id="KW-0028">Amino-acid biosynthesis</keyword>
<keyword evidence="4 5" id="KW-0663">Pyridoxal phosphate</keyword>
<keyword evidence="1 5" id="KW-0032">Aminotransferase</keyword>
<dbReference type="InterPro" id="IPR005814">
    <property type="entry name" value="Aminotrans_3"/>
</dbReference>
<protein>
    <recommendedName>
        <fullName evidence="5">Acetylornithine aminotransferase</fullName>
        <shortName evidence="5">ACOAT</shortName>
        <ecNumber evidence="5">2.6.1.11</ecNumber>
    </recommendedName>
</protein>
<dbReference type="GO" id="GO:0005737">
    <property type="term" value="C:cytoplasm"/>
    <property type="evidence" value="ECO:0007669"/>
    <property type="project" value="UniProtKB-SubCell"/>
</dbReference>
<dbReference type="InterPro" id="IPR004636">
    <property type="entry name" value="AcOrn/SuccOrn_fam"/>
</dbReference>
<dbReference type="InterPro" id="IPR015421">
    <property type="entry name" value="PyrdxlP-dep_Trfase_major"/>
</dbReference>
<feature type="binding site" evidence="5">
    <location>
        <position position="282"/>
    </location>
    <ligand>
        <name>N(2)-acetyl-L-ornithine</name>
        <dbReference type="ChEBI" id="CHEBI:57805"/>
    </ligand>
</feature>
<dbReference type="GO" id="GO:0003992">
    <property type="term" value="F:N2-acetyl-L-ornithine:2-oxoglutarate 5-aminotransferase activity"/>
    <property type="evidence" value="ECO:0007669"/>
    <property type="project" value="UniProtKB-UniRule"/>
</dbReference>
<evidence type="ECO:0000256" key="5">
    <source>
        <dbReference type="HAMAP-Rule" id="MF_01107"/>
    </source>
</evidence>
<dbReference type="Gene3D" id="3.90.1150.10">
    <property type="entry name" value="Aspartate Aminotransferase, domain 1"/>
    <property type="match status" value="1"/>
</dbReference>
<dbReference type="PANTHER" id="PTHR11986">
    <property type="entry name" value="AMINOTRANSFERASE CLASS III"/>
    <property type="match status" value="1"/>
</dbReference>
<gene>
    <name evidence="5 6" type="primary">argD</name>
    <name evidence="6" type="ORF">CFX0092_A2944</name>
</gene>
<comment type="miscellaneous">
    <text evidence="5">May also have succinyldiaminopimelate aminotransferase activity, thus carrying out the corresponding step in lysine biosynthesis.</text>
</comment>
<dbReference type="InterPro" id="IPR049704">
    <property type="entry name" value="Aminotrans_3_PPA_site"/>
</dbReference>
<dbReference type="GO" id="GO:0006526">
    <property type="term" value="P:L-arginine biosynthetic process"/>
    <property type="evidence" value="ECO:0007669"/>
    <property type="project" value="UniProtKB-UniRule"/>
</dbReference>
<dbReference type="CDD" id="cd00610">
    <property type="entry name" value="OAT_like"/>
    <property type="match status" value="1"/>
</dbReference>
<feature type="binding site" evidence="5">
    <location>
        <position position="143"/>
    </location>
    <ligand>
        <name>N(2)-acetyl-L-ornithine</name>
        <dbReference type="ChEBI" id="CHEBI:57805"/>
    </ligand>
</feature>
<comment type="similarity">
    <text evidence="5">Belongs to the class-III pyridoxal-phosphate-dependent aminotransferase family. ArgD subfamily.</text>
</comment>
<feature type="binding site" evidence="5">
    <location>
        <begin position="225"/>
        <end position="228"/>
    </location>
    <ligand>
        <name>pyridoxal 5'-phosphate</name>
        <dbReference type="ChEBI" id="CHEBI:597326"/>
    </ligand>
</feature>
<dbReference type="GO" id="GO:0030170">
    <property type="term" value="F:pyridoxal phosphate binding"/>
    <property type="evidence" value="ECO:0007669"/>
    <property type="project" value="InterPro"/>
</dbReference>
<dbReference type="SUPFAM" id="SSF53383">
    <property type="entry name" value="PLP-dependent transferases"/>
    <property type="match status" value="1"/>
</dbReference>
<dbReference type="PROSITE" id="PS00600">
    <property type="entry name" value="AA_TRANSFER_CLASS_3"/>
    <property type="match status" value="1"/>
</dbReference>
<dbReference type="RefSeq" id="WP_095044106.1">
    <property type="nucleotide sequence ID" value="NZ_LN890655.1"/>
</dbReference>
<dbReference type="InterPro" id="IPR015422">
    <property type="entry name" value="PyrdxlP-dep_Trfase_small"/>
</dbReference>
<keyword evidence="5" id="KW-0963">Cytoplasm</keyword>
<feature type="binding site" evidence="5">
    <location>
        <position position="140"/>
    </location>
    <ligand>
        <name>pyridoxal 5'-phosphate</name>
        <dbReference type="ChEBI" id="CHEBI:597326"/>
    </ligand>
</feature>
<keyword evidence="5" id="KW-0055">Arginine biosynthesis</keyword>
<organism evidence="6 7">
    <name type="scientific">Candidatus Promineifilum breve</name>
    <dbReference type="NCBI Taxonomy" id="1806508"/>
    <lineage>
        <taxon>Bacteria</taxon>
        <taxon>Bacillati</taxon>
        <taxon>Chloroflexota</taxon>
        <taxon>Ardenticatenia</taxon>
        <taxon>Candidatus Promineifilales</taxon>
        <taxon>Candidatus Promineifilaceae</taxon>
        <taxon>Candidatus Promineifilum</taxon>
    </lineage>
</organism>
<dbReference type="FunFam" id="3.40.640.10:FF:000004">
    <property type="entry name" value="Acetylornithine aminotransferase"/>
    <property type="match status" value="1"/>
</dbReference>
<reference evidence="6" key="1">
    <citation type="submission" date="2016-01" db="EMBL/GenBank/DDBJ databases">
        <authorList>
            <person name="Mcilroy J.S."/>
            <person name="Karst M S."/>
            <person name="Albertsen M."/>
        </authorList>
    </citation>
    <scope>NUCLEOTIDE SEQUENCE</scope>
    <source>
        <strain evidence="6">Cfx-K</strain>
    </source>
</reference>
<dbReference type="EMBL" id="LN890655">
    <property type="protein sequence ID" value="CUS04822.2"/>
    <property type="molecule type" value="Genomic_DNA"/>
</dbReference>
<comment type="subunit">
    <text evidence="5">Homodimer.</text>
</comment>
<name>A0A160T4V0_9CHLR</name>
<dbReference type="UniPathway" id="UPA00068">
    <property type="reaction ID" value="UER00109"/>
</dbReference>
<evidence type="ECO:0000256" key="2">
    <source>
        <dbReference type="ARBA" id="ARBA00022605"/>
    </source>
</evidence>
<evidence type="ECO:0000256" key="3">
    <source>
        <dbReference type="ARBA" id="ARBA00022679"/>
    </source>
</evidence>
<dbReference type="AlphaFoldDB" id="A0A160T4V0"/>
<comment type="catalytic activity">
    <reaction evidence="5">
        <text>N(2)-acetyl-L-ornithine + 2-oxoglutarate = N-acetyl-L-glutamate 5-semialdehyde + L-glutamate</text>
        <dbReference type="Rhea" id="RHEA:18049"/>
        <dbReference type="ChEBI" id="CHEBI:16810"/>
        <dbReference type="ChEBI" id="CHEBI:29123"/>
        <dbReference type="ChEBI" id="CHEBI:29985"/>
        <dbReference type="ChEBI" id="CHEBI:57805"/>
        <dbReference type="EC" id="2.6.1.11"/>
    </reaction>
</comment>
<feature type="modified residue" description="N6-(pyridoxal phosphate)lysine" evidence="5">
    <location>
        <position position="254"/>
    </location>
</feature>
<proteinExistence type="inferred from homology"/>
<comment type="cofactor">
    <cofactor evidence="5">
        <name>pyridoxal 5'-phosphate</name>
        <dbReference type="ChEBI" id="CHEBI:597326"/>
    </cofactor>
    <text evidence="5">Binds 1 pyridoxal phosphate per subunit.</text>
</comment>
<comment type="pathway">
    <text evidence="5">Amino-acid biosynthesis; L-arginine biosynthesis; N(2)-acetyl-L-ornithine from L-glutamate: step 4/4.</text>
</comment>
<dbReference type="PIRSF" id="PIRSF000521">
    <property type="entry name" value="Transaminase_4ab_Lys_Orn"/>
    <property type="match status" value="1"/>
</dbReference>
<dbReference type="InterPro" id="IPR015424">
    <property type="entry name" value="PyrdxlP-dep_Trfase"/>
</dbReference>
<dbReference type="GO" id="GO:0042802">
    <property type="term" value="F:identical protein binding"/>
    <property type="evidence" value="ECO:0007669"/>
    <property type="project" value="TreeGrafter"/>
</dbReference>
<evidence type="ECO:0000256" key="4">
    <source>
        <dbReference type="ARBA" id="ARBA00022898"/>
    </source>
</evidence>
<dbReference type="KEGG" id="pbf:CFX0092_A2944"/>
<keyword evidence="3 5" id="KW-0808">Transferase</keyword>
<sequence length="396" mass="42025">MTINTKDVIGDEARYVMQTYRRADIVLERGEGVYLYDAEGHRYLDFMSGIAVAALGHSHPAVTAAVAEQAATLTHVSNLYYTAPQVELAKRLVTNSFADRVFLTNSGAEAVEGALKFARKRARAQHGDGKSEIVAFSGSFHGRTLGALSVTYKAIYREPFAPLVPGVHFAPFNDLAAARALIGPATCAVIVEPVQGEGGIHPATPEFLRGLRALCDAHDVTLIFDEIQCGLGRTGRLWAYEAYGVRPDIMTLAKPLANGLPIGAILLTEDVAAAVGYGEHGSTFAGGPLVCRAAGVVFDHIARPEFLAAVAENGETLCRRLRELDSPRVLDVRGAGLLVGVDVDRPAAELIAEARANGLLIINAGETTLRLAPPLIVTREQIDDAIAILGAVLSAA</sequence>
<evidence type="ECO:0000256" key="1">
    <source>
        <dbReference type="ARBA" id="ARBA00022576"/>
    </source>
</evidence>
<feature type="binding site" evidence="5">
    <location>
        <begin position="107"/>
        <end position="108"/>
    </location>
    <ligand>
        <name>pyridoxal 5'-phosphate</name>
        <dbReference type="ChEBI" id="CHEBI:597326"/>
    </ligand>
</feature>
<dbReference type="Pfam" id="PF00202">
    <property type="entry name" value="Aminotran_3"/>
    <property type="match status" value="1"/>
</dbReference>
<dbReference type="NCBIfam" id="NF002325">
    <property type="entry name" value="PRK01278.1"/>
    <property type="match status" value="1"/>
</dbReference>
<feature type="binding site" evidence="5">
    <location>
        <position position="283"/>
    </location>
    <ligand>
        <name>pyridoxal 5'-phosphate</name>
        <dbReference type="ChEBI" id="CHEBI:597326"/>
    </ligand>
</feature>